<evidence type="ECO:0000256" key="4">
    <source>
        <dbReference type="ARBA" id="ARBA00022989"/>
    </source>
</evidence>
<feature type="compositionally biased region" description="Pro residues" evidence="6">
    <location>
        <begin position="232"/>
        <end position="246"/>
    </location>
</feature>
<evidence type="ECO:0000256" key="2">
    <source>
        <dbReference type="ARBA" id="ARBA00022554"/>
    </source>
</evidence>
<dbReference type="KEGG" id="ela:UCREL1_1933"/>
<keyword evidence="2" id="KW-0926">Vacuole</keyword>
<evidence type="ECO:0000256" key="7">
    <source>
        <dbReference type="SAM" id="Phobius"/>
    </source>
</evidence>
<dbReference type="GO" id="GO:0005774">
    <property type="term" value="C:vacuolar membrane"/>
    <property type="evidence" value="ECO:0007669"/>
    <property type="project" value="UniProtKB-SubCell"/>
</dbReference>
<dbReference type="PANTHER" id="PTHR46140:SF1">
    <property type="entry name" value="VACUOLAR TRANSPORTER CHAPERONE COMPLEX SUBUNIT 4-RELATED"/>
    <property type="match status" value="1"/>
</dbReference>
<keyword evidence="10" id="KW-1185">Reference proteome</keyword>
<protein>
    <submittedName>
        <fullName evidence="9">Putative spx domain-containing protein</fullName>
    </submittedName>
</protein>
<dbReference type="CDD" id="cd14474">
    <property type="entry name" value="SPX_YDR089W"/>
    <property type="match status" value="1"/>
</dbReference>
<dbReference type="InterPro" id="IPR004331">
    <property type="entry name" value="SPX_dom"/>
</dbReference>
<accession>M7T397</accession>
<keyword evidence="5 7" id="KW-0472">Membrane</keyword>
<evidence type="ECO:0000256" key="3">
    <source>
        <dbReference type="ARBA" id="ARBA00022692"/>
    </source>
</evidence>
<dbReference type="Proteomes" id="UP000012174">
    <property type="component" value="Unassembled WGS sequence"/>
</dbReference>
<reference evidence="10" key="1">
    <citation type="journal article" date="2013" name="Genome Announc.">
        <title>Draft genome sequence of the grapevine dieback fungus Eutypa lata UCR-EL1.</title>
        <authorList>
            <person name="Blanco-Ulate B."/>
            <person name="Rolshausen P.E."/>
            <person name="Cantu D."/>
        </authorList>
    </citation>
    <scope>NUCLEOTIDE SEQUENCE [LARGE SCALE GENOMIC DNA]</scope>
    <source>
        <strain evidence="10">UCR-EL1</strain>
    </source>
</reference>
<comment type="subcellular location">
    <subcellularLocation>
        <location evidence="1">Vacuole membrane</location>
        <topology evidence="1">Multi-pass membrane protein</topology>
    </subcellularLocation>
</comment>
<evidence type="ECO:0000256" key="1">
    <source>
        <dbReference type="ARBA" id="ARBA00004128"/>
    </source>
</evidence>
<name>M7T397_EUTLA</name>
<dbReference type="PROSITE" id="PS51382">
    <property type="entry name" value="SPX"/>
    <property type="match status" value="1"/>
</dbReference>
<feature type="transmembrane region" description="Helical" evidence="7">
    <location>
        <begin position="436"/>
        <end position="457"/>
    </location>
</feature>
<evidence type="ECO:0000259" key="8">
    <source>
        <dbReference type="PROSITE" id="PS51382"/>
    </source>
</evidence>
<feature type="region of interest" description="Disordered" evidence="6">
    <location>
        <begin position="196"/>
        <end position="256"/>
    </location>
</feature>
<evidence type="ECO:0000313" key="9">
    <source>
        <dbReference type="EMBL" id="EMR71042.1"/>
    </source>
</evidence>
<feature type="compositionally biased region" description="Polar residues" evidence="6">
    <location>
        <begin position="202"/>
        <end position="220"/>
    </location>
</feature>
<dbReference type="EMBL" id="KB705722">
    <property type="protein sequence ID" value="EMR71042.1"/>
    <property type="molecule type" value="Genomic_DNA"/>
</dbReference>
<dbReference type="PANTHER" id="PTHR46140">
    <property type="entry name" value="VACUOLAR TRANSPORTER CHAPERONE 1-RELATED"/>
    <property type="match status" value="1"/>
</dbReference>
<evidence type="ECO:0000256" key="6">
    <source>
        <dbReference type="SAM" id="MobiDB-lite"/>
    </source>
</evidence>
<keyword evidence="3 7" id="KW-0812">Transmembrane</keyword>
<proteinExistence type="predicted"/>
<dbReference type="OrthoDB" id="5588846at2759"/>
<dbReference type="AlphaFoldDB" id="M7T397"/>
<dbReference type="HOGENOM" id="CLU_048481_0_0_1"/>
<organism evidence="9 10">
    <name type="scientific">Eutypa lata (strain UCR-EL1)</name>
    <name type="common">Grapevine dieback disease fungus</name>
    <name type="synonym">Eutypa armeniacae</name>
    <dbReference type="NCBI Taxonomy" id="1287681"/>
    <lineage>
        <taxon>Eukaryota</taxon>
        <taxon>Fungi</taxon>
        <taxon>Dikarya</taxon>
        <taxon>Ascomycota</taxon>
        <taxon>Pezizomycotina</taxon>
        <taxon>Sordariomycetes</taxon>
        <taxon>Xylariomycetidae</taxon>
        <taxon>Xylariales</taxon>
        <taxon>Diatrypaceae</taxon>
        <taxon>Eutypa</taxon>
    </lineage>
</organism>
<feature type="region of interest" description="Disordered" evidence="6">
    <location>
        <begin position="303"/>
        <end position="368"/>
    </location>
</feature>
<dbReference type="GO" id="GO:0006799">
    <property type="term" value="P:polyphosphate biosynthetic process"/>
    <property type="evidence" value="ECO:0007669"/>
    <property type="project" value="UniProtKB-ARBA"/>
</dbReference>
<evidence type="ECO:0000256" key="5">
    <source>
        <dbReference type="ARBA" id="ARBA00023136"/>
    </source>
</evidence>
<sequence length="495" mass="55317">MKFGQQLEEQSVPEWSIHNVDYNSLKHQIKTHTTKAHHAATAITIPGQQDLALQKFEESFYLELSRQHDRVCLFVSSKCDEIHWRLRHISDQLHRLILQCTDDRGLTVKRQRRFAKYRQQINECGDDINALSRFVNAQVVAFRKILKKYKKWTRSMTLGSRFKDNILSSPKSFTNRDLSALRTQIRDVLATLEAASPRLPSAQPQAQARSTSPADNQSNRGRSRRSRTPTPATTPSPAPAPAPPPVGYWNEYDNGSEAGDYGDDTYAIYVYPNETAEFPGLHYLRSIMSAPRSRIRGWLKGTREPTAANGSDTQSLLNPSSQAGSPRDYFSIRKPRPGSSTDNDGTEDEYASSAEDATPAGLRKYERRGTATKNSNNGFLSTLEEADEQDLRMAHYRDRILARSIILFFILSFALLLVSGVLIATGRHKLRLEVDAGATVGSVASLFCACMGLGALFARPFAPNWLYTLAVWAAFVASTFLNGMLLIIVVRSTGI</sequence>
<feature type="transmembrane region" description="Helical" evidence="7">
    <location>
        <begin position="469"/>
        <end position="490"/>
    </location>
</feature>
<feature type="transmembrane region" description="Helical" evidence="7">
    <location>
        <begin position="400"/>
        <end position="424"/>
    </location>
</feature>
<evidence type="ECO:0000313" key="10">
    <source>
        <dbReference type="Proteomes" id="UP000012174"/>
    </source>
</evidence>
<feature type="compositionally biased region" description="Polar residues" evidence="6">
    <location>
        <begin position="308"/>
        <end position="324"/>
    </location>
</feature>
<dbReference type="eggNOG" id="ENOG502SB0X">
    <property type="taxonomic scope" value="Eukaryota"/>
</dbReference>
<gene>
    <name evidence="9" type="ORF">UCREL1_1933</name>
</gene>
<dbReference type="InterPro" id="IPR051572">
    <property type="entry name" value="VTC_Complex_Subunit"/>
</dbReference>
<dbReference type="Pfam" id="PF03105">
    <property type="entry name" value="SPX"/>
    <property type="match status" value="1"/>
</dbReference>
<feature type="domain" description="SPX" evidence="8">
    <location>
        <begin position="1"/>
        <end position="163"/>
    </location>
</feature>
<keyword evidence="4 7" id="KW-1133">Transmembrane helix</keyword>
<dbReference type="OMA" id="KMHTTRD"/>